<proteinExistence type="predicted"/>
<organism evidence="2 3">
    <name type="scientific">Hymenobacter amundsenii</name>
    <dbReference type="NCBI Taxonomy" id="2006685"/>
    <lineage>
        <taxon>Bacteria</taxon>
        <taxon>Pseudomonadati</taxon>
        <taxon>Bacteroidota</taxon>
        <taxon>Cytophagia</taxon>
        <taxon>Cytophagales</taxon>
        <taxon>Hymenobacteraceae</taxon>
        <taxon>Hymenobacter</taxon>
    </lineage>
</organism>
<feature type="transmembrane region" description="Helical" evidence="1">
    <location>
        <begin position="12"/>
        <end position="28"/>
    </location>
</feature>
<sequence>MKTLLKLEELAELLVATLVFAHLPYPWWQLPALFLLPDLGMLGYLAGPRLGAFTYNLLHHKALALVVSTAGWALGQPLLLLAGTVLLFHSAFDRLLGYGLKYATGFRHTHLGMVGRAEPGILAGPGSGYQEAN</sequence>
<evidence type="ECO:0000313" key="3">
    <source>
        <dbReference type="Proteomes" id="UP000197277"/>
    </source>
</evidence>
<reference evidence="2 3" key="1">
    <citation type="submission" date="2017-06" db="EMBL/GenBank/DDBJ databases">
        <title>Hymenobacter amundsenii sp. nov. isolated from regoliths in Antarctica.</title>
        <authorList>
            <person name="Sedlacek I."/>
            <person name="Kralova S."/>
            <person name="Pantucek R."/>
            <person name="Svec P."/>
            <person name="Holochova P."/>
            <person name="Stankova E."/>
            <person name="Vrbovska V."/>
            <person name="Busse H.-J."/>
        </authorList>
    </citation>
    <scope>NUCLEOTIDE SEQUENCE [LARGE SCALE GENOMIC DNA]</scope>
    <source>
        <strain evidence="2 3">CCM 8682</strain>
    </source>
</reference>
<evidence type="ECO:0008006" key="4">
    <source>
        <dbReference type="Google" id="ProtNLM"/>
    </source>
</evidence>
<keyword evidence="3" id="KW-1185">Reference proteome</keyword>
<dbReference type="Proteomes" id="UP000197277">
    <property type="component" value="Unassembled WGS sequence"/>
</dbReference>
<accession>A0A246FKR8</accession>
<evidence type="ECO:0000313" key="2">
    <source>
        <dbReference type="EMBL" id="OWP63139.1"/>
    </source>
</evidence>
<dbReference type="InterPro" id="IPR025356">
    <property type="entry name" value="DUF4260"/>
</dbReference>
<gene>
    <name evidence="2" type="ORF">CDA63_10615</name>
</gene>
<keyword evidence="1" id="KW-0812">Transmembrane</keyword>
<dbReference type="RefSeq" id="WP_088464433.1">
    <property type="nucleotide sequence ID" value="NZ_NIRR01000015.1"/>
</dbReference>
<dbReference type="OrthoDB" id="9813911at2"/>
<dbReference type="Pfam" id="PF14079">
    <property type="entry name" value="DUF4260"/>
    <property type="match status" value="1"/>
</dbReference>
<name>A0A246FKR8_9BACT</name>
<feature type="transmembrane region" description="Helical" evidence="1">
    <location>
        <begin position="62"/>
        <end position="88"/>
    </location>
</feature>
<comment type="caution">
    <text evidence="2">The sequence shown here is derived from an EMBL/GenBank/DDBJ whole genome shotgun (WGS) entry which is preliminary data.</text>
</comment>
<dbReference type="EMBL" id="NIRR01000015">
    <property type="protein sequence ID" value="OWP63139.1"/>
    <property type="molecule type" value="Genomic_DNA"/>
</dbReference>
<protein>
    <recommendedName>
        <fullName evidence="4">DUF4260 domain-containing protein</fullName>
    </recommendedName>
</protein>
<evidence type="ECO:0000256" key="1">
    <source>
        <dbReference type="SAM" id="Phobius"/>
    </source>
</evidence>
<keyword evidence="1" id="KW-0472">Membrane</keyword>
<keyword evidence="1" id="KW-1133">Transmembrane helix</keyword>
<dbReference type="AlphaFoldDB" id="A0A246FKR8"/>